<feature type="compositionally biased region" description="Basic and acidic residues" evidence="5">
    <location>
        <begin position="397"/>
        <end position="413"/>
    </location>
</feature>
<dbReference type="RefSeq" id="XP_045262209.1">
    <property type="nucleotide sequence ID" value="XM_045409685.1"/>
</dbReference>
<dbReference type="PROSITE" id="PS50261">
    <property type="entry name" value="G_PROTEIN_RECEP_F2_4"/>
    <property type="match status" value="1"/>
</dbReference>
<name>A0A8H4CFK8_COLGL</name>
<protein>
    <submittedName>
        <fullName evidence="9">Cyclic AMP receptor-like protein A</fullName>
    </submittedName>
</protein>
<dbReference type="PANTHER" id="PTHR23112:SF0">
    <property type="entry name" value="TRANSMEMBRANE PROTEIN 116"/>
    <property type="match status" value="1"/>
</dbReference>
<dbReference type="InterPro" id="IPR017452">
    <property type="entry name" value="GPCR_Rhodpsn_7TM"/>
</dbReference>
<dbReference type="InterPro" id="IPR023041">
    <property type="entry name" value="Glucose_rcpt_Git3-like_N"/>
</dbReference>
<dbReference type="EMBL" id="WVTB01000057">
    <property type="protein sequence ID" value="KAF3803050.1"/>
    <property type="molecule type" value="Genomic_DNA"/>
</dbReference>
<dbReference type="GO" id="GO:0005886">
    <property type="term" value="C:plasma membrane"/>
    <property type="evidence" value="ECO:0007669"/>
    <property type="project" value="TreeGrafter"/>
</dbReference>
<feature type="domain" description="G-protein coupled receptors family 2 profile 2" evidence="7">
    <location>
        <begin position="28"/>
        <end position="324"/>
    </location>
</feature>
<comment type="caution">
    <text evidence="9">The sequence shown here is derived from an EMBL/GenBank/DDBJ whole genome shotgun (WGS) entry which is preliminary data.</text>
</comment>
<feature type="transmembrane region" description="Helical" evidence="6">
    <location>
        <begin position="116"/>
        <end position="132"/>
    </location>
</feature>
<feature type="region of interest" description="Disordered" evidence="5">
    <location>
        <begin position="229"/>
        <end position="249"/>
    </location>
</feature>
<feature type="transmembrane region" description="Helical" evidence="6">
    <location>
        <begin position="30"/>
        <end position="53"/>
    </location>
</feature>
<dbReference type="Pfam" id="PF11970">
    <property type="entry name" value="GPR_Gpa2_C"/>
    <property type="match status" value="1"/>
</dbReference>
<dbReference type="Gene3D" id="1.20.1070.10">
    <property type="entry name" value="Rhodopsin 7-helix transmembrane proteins"/>
    <property type="match status" value="1"/>
</dbReference>
<dbReference type="InterPro" id="IPR022343">
    <property type="entry name" value="GCR1-cAMP_receptor"/>
</dbReference>
<evidence type="ECO:0000256" key="2">
    <source>
        <dbReference type="ARBA" id="ARBA00022692"/>
    </source>
</evidence>
<dbReference type="PROSITE" id="PS50262">
    <property type="entry name" value="G_PROTEIN_RECEP_F1_2"/>
    <property type="match status" value="1"/>
</dbReference>
<keyword evidence="3 6" id="KW-1133">Transmembrane helix</keyword>
<dbReference type="PRINTS" id="PR02001">
    <property type="entry name" value="GCR1CAMPR"/>
</dbReference>
<keyword evidence="2 6" id="KW-0812">Transmembrane</keyword>
<sequence length="413" mass="47020">MRETIVRPRNEWDGALSAPPTQAEVRLQSIIILVVSVVSILGAGWIMLSFWLFPNLRSFRHRLILGLAMSDLIMAINFLCSTALNISGRLISAPENATFCSYNGFMTQVFVIQTDYWVLTIAVCTYFILAGHKRQSTWIQNHEYLIWSLPWFFSTLWALIGLVRDAYRDIGAWCWFKSDRTRLLVNFVPRWVIIVTMFVLYAYLYVVLYRAHNEMSSVVDEVSPRQRWSGHTTPARSVDTSFQDDSFRGERQARSSATLPRLRKIARLMLLYPLAYAVIWSLPTAIRIYNSTTDAAAPFALQTIDKASIVVQGLVDAVIYGLNETSWSSWRARLSPHGYPTLATTNADDANDANGANESRAREREQRSRRPVCGRRREIAESTGSGPSTVVEPQDAIELRDFTTEPHRKAIRE</sequence>
<comment type="subcellular location">
    <subcellularLocation>
        <location evidence="1">Membrane</location>
        <topology evidence="1">Multi-pass membrane protein</topology>
    </subcellularLocation>
</comment>
<keyword evidence="10" id="KW-1185">Reference proteome</keyword>
<dbReference type="Proteomes" id="UP000613401">
    <property type="component" value="Unassembled WGS sequence"/>
</dbReference>
<evidence type="ECO:0000256" key="5">
    <source>
        <dbReference type="SAM" id="MobiDB-lite"/>
    </source>
</evidence>
<feature type="compositionally biased region" description="Polar residues" evidence="5">
    <location>
        <begin position="229"/>
        <end position="244"/>
    </location>
</feature>
<evidence type="ECO:0000259" key="7">
    <source>
        <dbReference type="PROSITE" id="PS50261"/>
    </source>
</evidence>
<dbReference type="Pfam" id="PF11710">
    <property type="entry name" value="Git3"/>
    <property type="match status" value="1"/>
</dbReference>
<evidence type="ECO:0000259" key="8">
    <source>
        <dbReference type="PROSITE" id="PS50262"/>
    </source>
</evidence>
<evidence type="ECO:0000313" key="10">
    <source>
        <dbReference type="Proteomes" id="UP000613401"/>
    </source>
</evidence>
<feature type="compositionally biased region" description="Basic and acidic residues" evidence="5">
    <location>
        <begin position="359"/>
        <end position="368"/>
    </location>
</feature>
<dbReference type="GeneID" id="69016879"/>
<dbReference type="PANTHER" id="PTHR23112">
    <property type="entry name" value="G PROTEIN-COUPLED RECEPTOR 157-RELATED"/>
    <property type="match status" value="1"/>
</dbReference>
<organism evidence="9 10">
    <name type="scientific">Colletotrichum gloeosporioides</name>
    <name type="common">Anthracnose fungus</name>
    <name type="synonym">Glomerella cingulata</name>
    <dbReference type="NCBI Taxonomy" id="474922"/>
    <lineage>
        <taxon>Eukaryota</taxon>
        <taxon>Fungi</taxon>
        <taxon>Dikarya</taxon>
        <taxon>Ascomycota</taxon>
        <taxon>Pezizomycotina</taxon>
        <taxon>Sordariomycetes</taxon>
        <taxon>Hypocreomycetidae</taxon>
        <taxon>Glomerellales</taxon>
        <taxon>Glomerellaceae</taxon>
        <taxon>Colletotrichum</taxon>
        <taxon>Colletotrichum gloeosporioides species complex</taxon>
    </lineage>
</organism>
<dbReference type="AlphaFoldDB" id="A0A8H4CFK8"/>
<feature type="compositionally biased region" description="Low complexity" evidence="5">
    <location>
        <begin position="341"/>
        <end position="358"/>
    </location>
</feature>
<feature type="region of interest" description="Disordered" evidence="5">
    <location>
        <begin position="341"/>
        <end position="413"/>
    </location>
</feature>
<evidence type="ECO:0000256" key="3">
    <source>
        <dbReference type="ARBA" id="ARBA00022989"/>
    </source>
</evidence>
<evidence type="ECO:0000256" key="4">
    <source>
        <dbReference type="ARBA" id="ARBA00023136"/>
    </source>
</evidence>
<dbReference type="InterPro" id="IPR022596">
    <property type="entry name" value="GPR1/2/3_C"/>
</dbReference>
<evidence type="ECO:0000313" key="9">
    <source>
        <dbReference type="EMBL" id="KAF3803050.1"/>
    </source>
</evidence>
<keyword evidence="4 6" id="KW-0472">Membrane</keyword>
<dbReference type="InterPro" id="IPR017981">
    <property type="entry name" value="GPCR_2-like_7TM"/>
</dbReference>
<dbReference type="GO" id="GO:0007189">
    <property type="term" value="P:adenylate cyclase-activating G protein-coupled receptor signaling pathway"/>
    <property type="evidence" value="ECO:0007669"/>
    <property type="project" value="TreeGrafter"/>
</dbReference>
<feature type="transmembrane region" description="Helical" evidence="6">
    <location>
        <begin position="183"/>
        <end position="206"/>
    </location>
</feature>
<dbReference type="SUPFAM" id="SSF81321">
    <property type="entry name" value="Family A G protein-coupled receptor-like"/>
    <property type="match status" value="1"/>
</dbReference>
<keyword evidence="9" id="KW-0675">Receptor</keyword>
<reference evidence="9" key="2">
    <citation type="submission" date="2020-03" db="EMBL/GenBank/DDBJ databases">
        <authorList>
            <person name="Fu F.-F."/>
            <person name="Chen J."/>
        </authorList>
    </citation>
    <scope>NUCLEOTIDE SEQUENCE</scope>
    <source>
        <strain evidence="9">Lc1</strain>
    </source>
</reference>
<reference evidence="9" key="1">
    <citation type="journal article" date="2020" name="Phytopathology">
        <title>Genome sequence and comparative analysis of Colletotrichum gloeosporioides isolated from Liriodendron leaves.</title>
        <authorList>
            <person name="Fu F.F."/>
            <person name="Hao Z."/>
            <person name="Wang P."/>
            <person name="Lu Y."/>
            <person name="Xue L.J."/>
            <person name="Wei G."/>
            <person name="Tian Y."/>
            <person name="Baishi H."/>
            <person name="Xu H."/>
            <person name="Shi J."/>
            <person name="Cheng T."/>
            <person name="Wang G."/>
            <person name="Yi Y."/>
            <person name="Chen J."/>
        </authorList>
    </citation>
    <scope>NUCLEOTIDE SEQUENCE</scope>
    <source>
        <strain evidence="9">Lc1</strain>
    </source>
</reference>
<feature type="domain" description="G-protein coupled receptors family 1 profile" evidence="8">
    <location>
        <begin position="42"/>
        <end position="320"/>
    </location>
</feature>
<dbReference type="GO" id="GO:0007166">
    <property type="term" value="P:cell surface receptor signaling pathway"/>
    <property type="evidence" value="ECO:0007669"/>
    <property type="project" value="InterPro"/>
</dbReference>
<evidence type="ECO:0000256" key="6">
    <source>
        <dbReference type="SAM" id="Phobius"/>
    </source>
</evidence>
<evidence type="ECO:0000256" key="1">
    <source>
        <dbReference type="ARBA" id="ARBA00004141"/>
    </source>
</evidence>
<feature type="transmembrane region" description="Helical" evidence="6">
    <location>
        <begin position="270"/>
        <end position="289"/>
    </location>
</feature>
<proteinExistence type="predicted"/>
<accession>A0A8H4CFK8</accession>
<gene>
    <name evidence="9" type="ORF">GCG54_00009746</name>
</gene>
<feature type="transmembrane region" description="Helical" evidence="6">
    <location>
        <begin position="144"/>
        <end position="163"/>
    </location>
</feature>
<dbReference type="GO" id="GO:0004930">
    <property type="term" value="F:G protein-coupled receptor activity"/>
    <property type="evidence" value="ECO:0007669"/>
    <property type="project" value="TreeGrafter"/>
</dbReference>